<dbReference type="InterPro" id="IPR003599">
    <property type="entry name" value="Ig_sub"/>
</dbReference>
<sequence>MSIFIVRKLLIFCLIFTTLSNLFLATGAVTLSPINPEGLEHEPLTLTCGSNESTVTGFGWQHSVTEFITQTRICIMYNNLTSSGCYFPTPGWEPNPVLYSYACPSRTRHTLTIKNVTSDVIGVKWRCMTYTPNEASNIVTITLKVPVRSVVLKTPSMASVVVVEKSSPIDFWCEVPRSLPRSTIQWYHDNRTPGETDDDVRLSKPQESTSDNDDLTIKTTSNMQFTPTRYHNGVRVYCTAYNGYGNTLMSDRQTLINVKYSPDGPPVIRGSTAYLLDYWWKPIGQYNLELLRRHSGYLASFWTERFKDGDMGCRVKRTAMYLYFKPGSDPPDQPRYDVGNTSIIAIGTIRIVKNRAVEITCKSDSNPAPSVWRWRSPLSAVIQAPGKVLSIPNPHLTDAGVYTCEAENTMVPSQGSNPPSTPVFHWQNETGAILPDNTVVVVKGDYFTIICDSDSKPGPPAYSWTNKQWTVTAITDAQKTCMVSNTLNPSGYKEESGSNTATVKIETLEPPGEPTFSYIDCQNKQVTFVEDIKVKLGIDVSVTCSSTGKPQPSFQWSSHQSNSPKTFFLQGVTRQHNGSYTCTARNTMNTTFTDPPSVGLIERLVLLEGGNLTVNCPVQSGNPVISTIKWTRREGIITTSTTKVLKLVAVQRHQSDYYRCTATNNKASIESFRESSNPADVVTLNQGDPLNITCTVDSNPGSFISIKNSGHVLNTTQTGRSISYSEGKSGPRVPQTVTLIKNVTSDTNVSATLSFTVVAYPVNVQYVWKKIESETSLRTLVNDSKVTIVKSEDGLQSNITIGNVQESDFGEYSVTATNTIDSTYEHFYLVPQAKPETPKRLTFSEITVSSVVLSWVPGFNGGLPQRFVIRYKRKTNARIEFLKEIDDIGVYNETIDDLSVETEYEANIHAVNSIGSSGSISIFFTTLPKEEPLHETSVGALVGGTVGGIIAIAAIVIAIVLFLKRKYTLDCTCSFNMSLAKRKDLNPETNTEQRIDTHDAANSGYSSAYEEVSLSKDHSVYDALYNGDNADNRPNSHMYTHLDASNSQLRVYYENVNKEDPVYNNMALKN</sequence>
<evidence type="ECO:0000313" key="12">
    <source>
        <dbReference type="Proteomes" id="UP001164746"/>
    </source>
</evidence>
<dbReference type="Gene3D" id="2.60.40.10">
    <property type="entry name" value="Immunoglobulins"/>
    <property type="match status" value="6"/>
</dbReference>
<dbReference type="SMART" id="SM00409">
    <property type="entry name" value="IG"/>
    <property type="match status" value="7"/>
</dbReference>
<keyword evidence="2" id="KW-0677">Repeat</keyword>
<keyword evidence="4" id="KW-1015">Disulfide bond</keyword>
<evidence type="ECO:0000256" key="8">
    <source>
        <dbReference type="SAM" id="Phobius"/>
    </source>
</evidence>
<evidence type="ECO:0000256" key="7">
    <source>
        <dbReference type="SAM" id="MobiDB-lite"/>
    </source>
</evidence>
<feature type="domain" description="Ig-like" evidence="9">
    <location>
        <begin position="596"/>
        <end position="676"/>
    </location>
</feature>
<dbReference type="InterPro" id="IPR036116">
    <property type="entry name" value="FN3_sf"/>
</dbReference>
<dbReference type="SUPFAM" id="SSF48726">
    <property type="entry name" value="Immunoglobulin"/>
    <property type="match status" value="5"/>
</dbReference>
<dbReference type="EMBL" id="CP111015">
    <property type="protein sequence ID" value="WAR01559.1"/>
    <property type="molecule type" value="Genomic_DNA"/>
</dbReference>
<feature type="domain" description="Ig-like" evidence="9">
    <location>
        <begin position="155"/>
        <end position="256"/>
    </location>
</feature>
<dbReference type="PROSITE" id="PS50853">
    <property type="entry name" value="FN3"/>
    <property type="match status" value="1"/>
</dbReference>
<dbReference type="SMART" id="SM00060">
    <property type="entry name" value="FN3"/>
    <property type="match status" value="2"/>
</dbReference>
<dbReference type="CDD" id="cd00063">
    <property type="entry name" value="FN3"/>
    <property type="match status" value="1"/>
</dbReference>
<evidence type="ECO:0000256" key="2">
    <source>
        <dbReference type="ARBA" id="ARBA00022737"/>
    </source>
</evidence>
<evidence type="ECO:0000313" key="11">
    <source>
        <dbReference type="EMBL" id="WAR01559.1"/>
    </source>
</evidence>
<evidence type="ECO:0000259" key="9">
    <source>
        <dbReference type="PROSITE" id="PS50835"/>
    </source>
</evidence>
<dbReference type="Pfam" id="PF00041">
    <property type="entry name" value="fn3"/>
    <property type="match status" value="1"/>
</dbReference>
<dbReference type="PANTHER" id="PTHR11640">
    <property type="entry name" value="NEPHRIN"/>
    <property type="match status" value="1"/>
</dbReference>
<dbReference type="InterPro" id="IPR036179">
    <property type="entry name" value="Ig-like_dom_sf"/>
</dbReference>
<feature type="domain" description="Ig-like" evidence="9">
    <location>
        <begin position="514"/>
        <end position="593"/>
    </location>
</feature>
<protein>
    <submittedName>
        <fullName evidence="11">NPHN-like protein</fullName>
    </submittedName>
</protein>
<comment type="subcellular location">
    <subcellularLocation>
        <location evidence="1">Membrane</location>
        <topology evidence="1">Single-pass type I membrane protein</topology>
    </subcellularLocation>
</comment>
<keyword evidence="8" id="KW-0812">Transmembrane</keyword>
<proteinExistence type="predicted"/>
<feature type="domain" description="Ig-like" evidence="9">
    <location>
        <begin position="734"/>
        <end position="825"/>
    </location>
</feature>
<dbReference type="Pfam" id="PF13927">
    <property type="entry name" value="Ig_3"/>
    <property type="match status" value="2"/>
</dbReference>
<evidence type="ECO:0000256" key="3">
    <source>
        <dbReference type="ARBA" id="ARBA00023136"/>
    </source>
</evidence>
<keyword evidence="12" id="KW-1185">Reference proteome</keyword>
<accession>A0ABY7DXD9</accession>
<feature type="domain" description="Ig-like" evidence="9">
    <location>
        <begin position="334"/>
        <end position="424"/>
    </location>
</feature>
<dbReference type="InterPro" id="IPR007110">
    <property type="entry name" value="Ig-like_dom"/>
</dbReference>
<dbReference type="SUPFAM" id="SSF49265">
    <property type="entry name" value="Fibronectin type III"/>
    <property type="match status" value="1"/>
</dbReference>
<evidence type="ECO:0000256" key="1">
    <source>
        <dbReference type="ARBA" id="ARBA00004479"/>
    </source>
</evidence>
<feature type="transmembrane region" description="Helical" evidence="8">
    <location>
        <begin position="938"/>
        <end position="963"/>
    </location>
</feature>
<dbReference type="Pfam" id="PF13895">
    <property type="entry name" value="Ig_2"/>
    <property type="match status" value="1"/>
</dbReference>
<feature type="compositionally biased region" description="Basic and acidic residues" evidence="7">
    <location>
        <begin position="188"/>
        <end position="204"/>
    </location>
</feature>
<keyword evidence="8" id="KW-1133">Transmembrane helix</keyword>
<dbReference type="PROSITE" id="PS50835">
    <property type="entry name" value="IG_LIKE"/>
    <property type="match status" value="5"/>
</dbReference>
<dbReference type="Proteomes" id="UP001164746">
    <property type="component" value="Chromosome 4"/>
</dbReference>
<dbReference type="InterPro" id="IPR003598">
    <property type="entry name" value="Ig_sub2"/>
</dbReference>
<dbReference type="InterPro" id="IPR003961">
    <property type="entry name" value="FN3_dom"/>
</dbReference>
<organism evidence="11 12">
    <name type="scientific">Mya arenaria</name>
    <name type="common">Soft-shell clam</name>
    <dbReference type="NCBI Taxonomy" id="6604"/>
    <lineage>
        <taxon>Eukaryota</taxon>
        <taxon>Metazoa</taxon>
        <taxon>Spiralia</taxon>
        <taxon>Lophotrochozoa</taxon>
        <taxon>Mollusca</taxon>
        <taxon>Bivalvia</taxon>
        <taxon>Autobranchia</taxon>
        <taxon>Heteroconchia</taxon>
        <taxon>Euheterodonta</taxon>
        <taxon>Imparidentia</taxon>
        <taxon>Neoheterodontei</taxon>
        <taxon>Myida</taxon>
        <taxon>Myoidea</taxon>
        <taxon>Myidae</taxon>
        <taxon>Mya</taxon>
    </lineage>
</organism>
<reference evidence="11" key="1">
    <citation type="submission" date="2022-11" db="EMBL/GenBank/DDBJ databases">
        <title>Centuries of genome instability and evolution in soft-shell clam transmissible cancer (bioRxiv).</title>
        <authorList>
            <person name="Hart S.F.M."/>
            <person name="Yonemitsu M.A."/>
            <person name="Giersch R.M."/>
            <person name="Beal B.F."/>
            <person name="Arriagada G."/>
            <person name="Davis B.W."/>
            <person name="Ostrander E.A."/>
            <person name="Goff S.P."/>
            <person name="Metzger M.J."/>
        </authorList>
    </citation>
    <scope>NUCLEOTIDE SEQUENCE</scope>
    <source>
        <strain evidence="11">MELC-2E11</strain>
        <tissue evidence="11">Siphon/mantle</tissue>
    </source>
</reference>
<gene>
    <name evidence="11" type="ORF">MAR_008117</name>
</gene>
<dbReference type="PANTHER" id="PTHR11640:SF164">
    <property type="entry name" value="MAM DOMAIN-CONTAINING GLYCOSYLPHOSPHATIDYLINOSITOL ANCHOR PROTEIN 1"/>
    <property type="match status" value="1"/>
</dbReference>
<keyword evidence="3 8" id="KW-0472">Membrane</keyword>
<feature type="region of interest" description="Disordered" evidence="7">
    <location>
        <begin position="188"/>
        <end position="212"/>
    </location>
</feature>
<feature type="domain" description="Fibronectin type-III" evidence="10">
    <location>
        <begin position="837"/>
        <end position="929"/>
    </location>
</feature>
<name>A0ABY7DXD9_MYAAR</name>
<evidence type="ECO:0000256" key="5">
    <source>
        <dbReference type="ARBA" id="ARBA00023180"/>
    </source>
</evidence>
<evidence type="ECO:0000256" key="6">
    <source>
        <dbReference type="ARBA" id="ARBA00023319"/>
    </source>
</evidence>
<evidence type="ECO:0000256" key="4">
    <source>
        <dbReference type="ARBA" id="ARBA00023157"/>
    </source>
</evidence>
<dbReference type="SMART" id="SM00408">
    <property type="entry name" value="IGc2"/>
    <property type="match status" value="4"/>
</dbReference>
<evidence type="ECO:0000259" key="10">
    <source>
        <dbReference type="PROSITE" id="PS50853"/>
    </source>
</evidence>
<dbReference type="Pfam" id="PF07679">
    <property type="entry name" value="I-set"/>
    <property type="match status" value="1"/>
</dbReference>
<feature type="non-terminal residue" evidence="11">
    <location>
        <position position="1070"/>
    </location>
</feature>
<dbReference type="InterPro" id="IPR051275">
    <property type="entry name" value="Cell_adhesion_signaling"/>
</dbReference>
<keyword evidence="5" id="KW-0325">Glycoprotein</keyword>
<keyword evidence="6" id="KW-0393">Immunoglobulin domain</keyword>
<dbReference type="InterPro" id="IPR013783">
    <property type="entry name" value="Ig-like_fold"/>
</dbReference>
<dbReference type="InterPro" id="IPR013098">
    <property type="entry name" value="Ig_I-set"/>
</dbReference>